<proteinExistence type="predicted"/>
<evidence type="ECO:0000313" key="2">
    <source>
        <dbReference type="Proteomes" id="UP001596288"/>
    </source>
</evidence>
<dbReference type="RefSeq" id="WP_137611278.1">
    <property type="nucleotide sequence ID" value="NZ_BJDF01000008.1"/>
</dbReference>
<evidence type="ECO:0000313" key="1">
    <source>
        <dbReference type="EMBL" id="MFC6176463.1"/>
    </source>
</evidence>
<dbReference type="Proteomes" id="UP001596288">
    <property type="component" value="Unassembled WGS sequence"/>
</dbReference>
<gene>
    <name evidence="1" type="ORF">ACFQAV_06400</name>
</gene>
<evidence type="ECO:0008006" key="3">
    <source>
        <dbReference type="Google" id="ProtNLM"/>
    </source>
</evidence>
<keyword evidence="2" id="KW-1185">Reference proteome</keyword>
<comment type="caution">
    <text evidence="1">The sequence shown here is derived from an EMBL/GenBank/DDBJ whole genome shotgun (WGS) entry which is preliminary data.</text>
</comment>
<reference evidence="2" key="1">
    <citation type="journal article" date="2019" name="Int. J. Syst. Evol. Microbiol.">
        <title>The Global Catalogue of Microorganisms (GCM) 10K type strain sequencing project: providing services to taxonomists for standard genome sequencing and annotation.</title>
        <authorList>
            <consortium name="The Broad Institute Genomics Platform"/>
            <consortium name="The Broad Institute Genome Sequencing Center for Infectious Disease"/>
            <person name="Wu L."/>
            <person name="Ma J."/>
        </authorList>
    </citation>
    <scope>NUCLEOTIDE SEQUENCE [LARGE SCALE GENOMIC DNA]</scope>
    <source>
        <strain evidence="2">CCM 8927</strain>
    </source>
</reference>
<protein>
    <recommendedName>
        <fullName evidence="3">BIG2 domain-containing protein</fullName>
    </recommendedName>
</protein>
<sequence>MLSSAGLKRGIKIALLLSFLPILMALSVNDFTTKTAPTYITDAPDGYGVPSPMSKRMGLLVTSTGIIKQVNDNYNITLGDSVNISADGERSLGDVSAGFGSPLRYQWFEASETDKWQSIDPKKSNSKHLSFRPTEKGIYWFQLRMSYSTFWLNHYIYTKVAKVTVTPNRIKVDTITLDTNSDYIYNKKNFFNNNSTYALALVNPDNSTEQVKWSLNQNDGDLAKIDDDGKVTANLVSDQNNKSGEIEIHAAANHNLPETELAHATKKIKIGGGLLDTHVSFGKSALFELQGMENSNRGIDTDNIDIIWQRKKKGADKFKDISSLNKSDSKFSFETSDVSFSDDGDLYQATVKTSINNKEQSYTTNPAKLIVNPTKDYNVDFSVTVEDYFSKDPQNTNHLNNIKSGDQIAYHIVLSNHGKKTIGSSELTLLVPQNTETDSSHILMPNKGTEIKDSPTQLDGDVKKLNFEILSLKPQETRTFDISIHAPIIDKKQTLIFNPTYSYTNMGEKTIIKSSELSFTFVTNRIELHPQSIIFEPITLFEKDVIKHRTSSGTPITVDDQRIDTSKAVTLYLQQTSNFLDRDKKILPFHLFIYDSDGSVKNIKDKTLIATSRPLFPLDSIHWDRDHGLLLHVDNATNLIPGNYSADITWTVKQAP</sequence>
<accession>A0ABW1RNP4</accession>
<organism evidence="1 2">
    <name type="scientific">Companilactobacillus huachuanensis</name>
    <dbReference type="NCBI Taxonomy" id="2559914"/>
    <lineage>
        <taxon>Bacteria</taxon>
        <taxon>Bacillati</taxon>
        <taxon>Bacillota</taxon>
        <taxon>Bacilli</taxon>
        <taxon>Lactobacillales</taxon>
        <taxon>Lactobacillaceae</taxon>
        <taxon>Companilactobacillus</taxon>
    </lineage>
</organism>
<name>A0ABW1RNP4_9LACO</name>
<dbReference type="EMBL" id="JBHSSF010000016">
    <property type="protein sequence ID" value="MFC6176463.1"/>
    <property type="molecule type" value="Genomic_DNA"/>
</dbReference>